<dbReference type="Proteomes" id="UP000599391">
    <property type="component" value="Unassembled WGS sequence"/>
</dbReference>
<name>A0A8J7H933_9CYAN</name>
<dbReference type="AlphaFoldDB" id="A0A8J7H933"/>
<proteinExistence type="predicted"/>
<keyword evidence="2" id="KW-1185">Reference proteome</keyword>
<accession>A0A8J7H933</accession>
<dbReference type="EMBL" id="JAECZB010000006">
    <property type="protein sequence ID" value="MBH8551759.1"/>
    <property type="molecule type" value="Genomic_DNA"/>
</dbReference>
<reference evidence="1 2" key="1">
    <citation type="journal article" date="2021" name="Int. J. Syst. Evol. Microbiol.">
        <title>Amazonocrinis nigriterrae gen. nov., sp. nov., Atlanticothrix silvestris gen. nov., sp. nov. and Dendronalium phyllosphericum gen. nov., sp. nov., nostocacean cyanobacteria from Brazilian environments.</title>
        <authorList>
            <person name="Alvarenga D.O."/>
            <person name="Andreote A.P.D."/>
            <person name="Branco L.H.Z."/>
            <person name="Delbaje E."/>
            <person name="Cruz R.B."/>
            <person name="Varani A.M."/>
            <person name="Fiore M.F."/>
        </authorList>
    </citation>
    <scope>NUCLEOTIDE SEQUENCE [LARGE SCALE GENOMIC DNA]</scope>
    <source>
        <strain evidence="1 2">CENA357</strain>
    </source>
</reference>
<dbReference type="RefSeq" id="WP_214438075.1">
    <property type="nucleotide sequence ID" value="NZ_JAECZB010000006.1"/>
</dbReference>
<evidence type="ECO:0000313" key="1">
    <source>
        <dbReference type="EMBL" id="MBH8551759.1"/>
    </source>
</evidence>
<protein>
    <submittedName>
        <fullName evidence="1">Uncharacterized protein</fullName>
    </submittedName>
</protein>
<organism evidence="1 2">
    <name type="scientific">Atlanticothrix silvestris CENA357</name>
    <dbReference type="NCBI Taxonomy" id="1725252"/>
    <lineage>
        <taxon>Bacteria</taxon>
        <taxon>Bacillati</taxon>
        <taxon>Cyanobacteriota</taxon>
        <taxon>Cyanophyceae</taxon>
        <taxon>Nostocales</taxon>
        <taxon>Nodulariaceae</taxon>
        <taxon>Atlanticothrix</taxon>
        <taxon>Atlanticothrix silvestris</taxon>
    </lineage>
</organism>
<comment type="caution">
    <text evidence="1">The sequence shown here is derived from an EMBL/GenBank/DDBJ whole genome shotgun (WGS) entry which is preliminary data.</text>
</comment>
<gene>
    <name evidence="1" type="ORF">I8751_05080</name>
</gene>
<sequence>MRIAFREYRLKSGVAHYLLIVNRKAIRVIEAKQLTTKTKKETKFQPQLSAPLALPLE</sequence>
<evidence type="ECO:0000313" key="2">
    <source>
        <dbReference type="Proteomes" id="UP000599391"/>
    </source>
</evidence>